<dbReference type="PANTHER" id="PTHR31047">
    <property type="entry name" value="MEIOTICALLY UP-REGULATED GENE 157 PROTEIN"/>
    <property type="match status" value="1"/>
</dbReference>
<proteinExistence type="predicted"/>
<evidence type="ECO:0000313" key="3">
    <source>
        <dbReference type="Proteomes" id="UP000001744"/>
    </source>
</evidence>
<dbReference type="GO" id="GO:0005975">
    <property type="term" value="P:carbohydrate metabolic process"/>
    <property type="evidence" value="ECO:0007669"/>
    <property type="project" value="InterPro"/>
</dbReference>
<dbReference type="AlphaFoldDB" id="B6JZ59"/>
<reference evidence="1 3" key="1">
    <citation type="journal article" date="2011" name="Science">
        <title>Comparative functional genomics of the fission yeasts.</title>
        <authorList>
            <person name="Rhind N."/>
            <person name="Chen Z."/>
            <person name="Yassour M."/>
            <person name="Thompson D.A."/>
            <person name="Haas B.J."/>
            <person name="Habib N."/>
            <person name="Wapinski I."/>
            <person name="Roy S."/>
            <person name="Lin M.F."/>
            <person name="Heiman D.I."/>
            <person name="Young S.K."/>
            <person name="Furuya K."/>
            <person name="Guo Y."/>
            <person name="Pidoux A."/>
            <person name="Chen H.M."/>
            <person name="Robbertse B."/>
            <person name="Goldberg J.M."/>
            <person name="Aoki K."/>
            <person name="Bayne E.H."/>
            <person name="Berlin A.M."/>
            <person name="Desjardins C.A."/>
            <person name="Dobbs E."/>
            <person name="Dukaj L."/>
            <person name="Fan L."/>
            <person name="FitzGerald M.G."/>
            <person name="French C."/>
            <person name="Gujja S."/>
            <person name="Hansen K."/>
            <person name="Keifenheim D."/>
            <person name="Levin J.Z."/>
            <person name="Mosher R.A."/>
            <person name="Mueller C.A."/>
            <person name="Pfiffner J."/>
            <person name="Priest M."/>
            <person name="Russ C."/>
            <person name="Smialowska A."/>
            <person name="Swoboda P."/>
            <person name="Sykes S.M."/>
            <person name="Vaughn M."/>
            <person name="Vengrova S."/>
            <person name="Yoder R."/>
            <person name="Zeng Q."/>
            <person name="Allshire R."/>
            <person name="Baulcombe D."/>
            <person name="Birren B.W."/>
            <person name="Brown W."/>
            <person name="Ekwall K."/>
            <person name="Kellis M."/>
            <person name="Leatherwood J."/>
            <person name="Levin H."/>
            <person name="Margalit H."/>
            <person name="Martienssen R."/>
            <person name="Nieduszynski C.A."/>
            <person name="Spatafora J.W."/>
            <person name="Friedman N."/>
            <person name="Dalgaard J.Z."/>
            <person name="Baumann P."/>
            <person name="Niki H."/>
            <person name="Regev A."/>
            <person name="Nusbaum C."/>
        </authorList>
    </citation>
    <scope>NUCLEOTIDE SEQUENCE [LARGE SCALE GENOMIC DNA]</scope>
    <source>
        <strain evidence="3">yFS275 / FY16936</strain>
    </source>
</reference>
<name>B6JZ59_SCHJY</name>
<accession>B6JZ59</accession>
<evidence type="ECO:0000313" key="1">
    <source>
        <dbReference type="EMBL" id="EEB06827.1"/>
    </source>
</evidence>
<dbReference type="GO" id="GO:0003824">
    <property type="term" value="F:catalytic activity"/>
    <property type="evidence" value="ECO:0007669"/>
    <property type="project" value="UniProtKB-ARBA"/>
</dbReference>
<protein>
    <submittedName>
        <fullName evidence="1">Uncharacterized protein</fullName>
    </submittedName>
</protein>
<dbReference type="SUPFAM" id="SSF48208">
    <property type="entry name" value="Six-hairpin glycosidases"/>
    <property type="match status" value="1"/>
</dbReference>
<dbReference type="JaponicusDB" id="SJAG_01883">
    <property type="gene designation" value="mug157"/>
</dbReference>
<dbReference type="EMBL" id="KE651168">
    <property type="protein sequence ID" value="EEB06827.1"/>
    <property type="molecule type" value="Genomic_DNA"/>
</dbReference>
<dbReference type="PIRSF" id="PIRSF028846">
    <property type="entry name" value="UCP028846"/>
    <property type="match status" value="1"/>
</dbReference>
<dbReference type="Pfam" id="PF06824">
    <property type="entry name" value="Glyco_hydro_125"/>
    <property type="match status" value="1"/>
</dbReference>
<dbReference type="PANTHER" id="PTHR31047:SF0">
    <property type="entry name" value="MEIOTICALLY UP-REGULATED GENE 157 PROTEIN"/>
    <property type="match status" value="1"/>
</dbReference>
<evidence type="ECO:0000313" key="2">
    <source>
        <dbReference type="JaponicusDB" id="SJAG_01883"/>
    </source>
</evidence>
<dbReference type="eggNOG" id="ENOG502QR7D">
    <property type="taxonomic scope" value="Eukaryota"/>
</dbReference>
<dbReference type="InterPro" id="IPR008928">
    <property type="entry name" value="6-hairpin_glycosidase_sf"/>
</dbReference>
<dbReference type="SMART" id="SM01149">
    <property type="entry name" value="DUF1237"/>
    <property type="match status" value="1"/>
</dbReference>
<organism evidence="1 3">
    <name type="scientific">Schizosaccharomyces japonicus (strain yFS275 / FY16936)</name>
    <name type="common">Fission yeast</name>
    <dbReference type="NCBI Taxonomy" id="402676"/>
    <lineage>
        <taxon>Eukaryota</taxon>
        <taxon>Fungi</taxon>
        <taxon>Dikarya</taxon>
        <taxon>Ascomycota</taxon>
        <taxon>Taphrinomycotina</taxon>
        <taxon>Schizosaccharomycetes</taxon>
        <taxon>Schizosaccharomycetales</taxon>
        <taxon>Schizosaccharomycetaceae</taxon>
        <taxon>Schizosaccharomyces</taxon>
    </lineage>
</organism>
<dbReference type="STRING" id="402676.B6JZ59"/>
<gene>
    <name evidence="2" type="primary">mug157</name>
    <name evidence="1" type="ORF">SJAG_01883</name>
</gene>
<sequence length="517" mass="58319">MVHVQLGLFSQLLAYAAFGLFFQGTYALEKPWKACPNYKVFSEKRHFPAEGSLKLPLQRPVHACRTFHSDVVENKILEVKDALGDTDLARLFENCFPNTLDTTIRWHSPEKDDPQTLVITGDIPAEWLRDSAHQLAPYHALAPKDKQLAMLLLGAIQTQSEMIIQFPYCNAFQPPKKSYIHGEDNGQSDVVTPSYDPLVVFECKYELDSLASFLRLSYKYWKATSDNRIFTTKWLAAVEVIYTVLEQQSISTFNEETGLPRNPVYSFRRRTDAGTETLALSGRGFPVQGNGTLIRSAFRPSDDACTLQYLIPSNAMMAVELGHLQEMLSANGKHSLAQAAQSWTKKIREGIEKYGIVEHPVFGRVYAYEVDAYGSAIFMDDANIPSLLSLPYLGFVERDDSVYLNTRKMVLSPQGNPFFLKGRLIQGIGGPHVGLRNVWPMSLMIQAITSDNDTEISELLNIIKRSTNGLGLMHETVDVSNFSLYTRPWFSWANSLFSELIMDLLERKPHLVKKKSA</sequence>
<dbReference type="GeneID" id="7048064"/>
<dbReference type="OMA" id="WFAWCNS"/>
<dbReference type="InterPro" id="IPR008313">
    <property type="entry name" value="GH125"/>
</dbReference>
<keyword evidence="3" id="KW-1185">Reference proteome</keyword>
<dbReference type="OrthoDB" id="7771656at2759"/>
<dbReference type="Gene3D" id="1.50.10.10">
    <property type="match status" value="1"/>
</dbReference>
<dbReference type="VEuPathDB" id="FungiDB:SJAG_01883"/>
<dbReference type="RefSeq" id="XP_002173120.1">
    <property type="nucleotide sequence ID" value="XM_002173084.1"/>
</dbReference>
<dbReference type="Proteomes" id="UP000001744">
    <property type="component" value="Unassembled WGS sequence"/>
</dbReference>
<dbReference type="HOGENOM" id="CLU_023537_1_1_1"/>
<dbReference type="InterPro" id="IPR012341">
    <property type="entry name" value="6hp_glycosidase-like_sf"/>
</dbReference>